<dbReference type="EMBL" id="JABANN010000210">
    <property type="protein sequence ID" value="KAF4666238.1"/>
    <property type="molecule type" value="Genomic_DNA"/>
</dbReference>
<protein>
    <submittedName>
        <fullName evidence="1">Uncharacterized protein</fullName>
    </submittedName>
</protein>
<sequence>MAAGEIRMDEIIPDEMGNIPQPMNLRAHLFPDDSLGNCIPKIASEKRKILYLSDRDNKRIIRVDLDNWKAFRSPPMRGLPLVSYEFTVLDGLVFIVNMLGSSLLCWDSYVGPSTEVCKEDAFMSAAPSMSISIGWYCMKGSKWRRYVTSVEPNSCATVLVEA</sequence>
<proteinExistence type="predicted"/>
<name>A0A7J6M3V5_PEROL</name>
<comment type="caution">
    <text evidence="1">The sequence shown here is derived from an EMBL/GenBank/DDBJ whole genome shotgun (WGS) entry which is preliminary data.</text>
</comment>
<gene>
    <name evidence="1" type="ORF">FOL46_003189</name>
</gene>
<reference evidence="1 2" key="1">
    <citation type="submission" date="2020-04" db="EMBL/GenBank/DDBJ databases">
        <title>Perkinsus olseni comparative genomics.</title>
        <authorList>
            <person name="Bogema D.R."/>
        </authorList>
    </citation>
    <scope>NUCLEOTIDE SEQUENCE [LARGE SCALE GENOMIC DNA]</scope>
    <source>
        <strain evidence="1">ATCC PRA-31</strain>
    </source>
</reference>
<dbReference type="Proteomes" id="UP000572268">
    <property type="component" value="Unassembled WGS sequence"/>
</dbReference>
<accession>A0A7J6M3V5</accession>
<dbReference type="AlphaFoldDB" id="A0A7J6M3V5"/>
<evidence type="ECO:0000313" key="2">
    <source>
        <dbReference type="Proteomes" id="UP000572268"/>
    </source>
</evidence>
<evidence type="ECO:0000313" key="1">
    <source>
        <dbReference type="EMBL" id="KAF4666238.1"/>
    </source>
</evidence>
<organism evidence="1 2">
    <name type="scientific">Perkinsus olseni</name>
    <name type="common">Perkinsus atlanticus</name>
    <dbReference type="NCBI Taxonomy" id="32597"/>
    <lineage>
        <taxon>Eukaryota</taxon>
        <taxon>Sar</taxon>
        <taxon>Alveolata</taxon>
        <taxon>Perkinsozoa</taxon>
        <taxon>Perkinsea</taxon>
        <taxon>Perkinsida</taxon>
        <taxon>Perkinsidae</taxon>
        <taxon>Perkinsus</taxon>
    </lineage>
</organism>